<evidence type="ECO:0000256" key="1">
    <source>
        <dbReference type="SAM" id="Phobius"/>
    </source>
</evidence>
<dbReference type="EMBL" id="PFOI01000034">
    <property type="protein sequence ID" value="PIZ70837.1"/>
    <property type="molecule type" value="Genomic_DNA"/>
</dbReference>
<feature type="transmembrane region" description="Helical" evidence="1">
    <location>
        <begin position="69"/>
        <end position="87"/>
    </location>
</feature>
<comment type="caution">
    <text evidence="2">The sequence shown here is derived from an EMBL/GenBank/DDBJ whole genome shotgun (WGS) entry which is preliminary data.</text>
</comment>
<dbReference type="Proteomes" id="UP000231071">
    <property type="component" value="Unassembled WGS sequence"/>
</dbReference>
<evidence type="ECO:0000313" key="2">
    <source>
        <dbReference type="EMBL" id="PIZ70837.1"/>
    </source>
</evidence>
<keyword evidence="1" id="KW-0812">Transmembrane</keyword>
<evidence type="ECO:0000313" key="3">
    <source>
        <dbReference type="Proteomes" id="UP000231071"/>
    </source>
</evidence>
<gene>
    <name evidence="2" type="ORF">COY09_02070</name>
</gene>
<accession>A0A2M7UHZ1</accession>
<reference evidence="3" key="1">
    <citation type="submission" date="2017-09" db="EMBL/GenBank/DDBJ databases">
        <title>Depth-based differentiation of microbial function through sediment-hosted aquifers and enrichment of novel symbionts in the deep terrestrial subsurface.</title>
        <authorList>
            <person name="Probst A.J."/>
            <person name="Ladd B."/>
            <person name="Jarett J.K."/>
            <person name="Geller-Mcgrath D.E."/>
            <person name="Sieber C.M.K."/>
            <person name="Emerson J.B."/>
            <person name="Anantharaman K."/>
            <person name="Thomas B.C."/>
            <person name="Malmstrom R."/>
            <person name="Stieglmeier M."/>
            <person name="Klingl A."/>
            <person name="Woyke T."/>
            <person name="Ryan C.M."/>
            <person name="Banfield J.F."/>
        </authorList>
    </citation>
    <scope>NUCLEOTIDE SEQUENCE [LARGE SCALE GENOMIC DNA]</scope>
</reference>
<proteinExistence type="predicted"/>
<feature type="transmembrane region" description="Helical" evidence="1">
    <location>
        <begin position="37"/>
        <end position="57"/>
    </location>
</feature>
<sequence>MHINISGCHPLVGPEDLIDKQRDSRIKSENDKRASVLLIYIVGSGYWFNFSAFYLLVKWITFCFFITKMPCKIGLQGIYILIFNILFKDYCFHPRAYLPLSENDNKTDEKP</sequence>
<organism evidence="2 3">
    <name type="scientific">Candidatus Portnoybacteria bacterium CG_4_10_14_0_2_um_filter_39_11</name>
    <dbReference type="NCBI Taxonomy" id="1974797"/>
    <lineage>
        <taxon>Bacteria</taxon>
        <taxon>Candidatus Portnoyibacteriota</taxon>
    </lineage>
</organism>
<protein>
    <submittedName>
        <fullName evidence="2">Uncharacterized protein</fullName>
    </submittedName>
</protein>
<keyword evidence="1" id="KW-1133">Transmembrane helix</keyword>
<keyword evidence="1" id="KW-0472">Membrane</keyword>
<dbReference type="AlphaFoldDB" id="A0A2M7UHZ1"/>
<name>A0A2M7UHZ1_9BACT</name>